<dbReference type="EMBL" id="JAEAOA010001405">
    <property type="protein sequence ID" value="KAK3593002.1"/>
    <property type="molecule type" value="Genomic_DNA"/>
</dbReference>
<comment type="similarity">
    <text evidence="1">Belongs to the protein-tyrosine phosphatase family.</text>
</comment>
<dbReference type="PANTHER" id="PTHR46377:SF1">
    <property type="entry name" value="DUAL SPECIFICITY PROTEIN PHOSPHATASE 19"/>
    <property type="match status" value="1"/>
</dbReference>
<dbReference type="GO" id="GO:0004722">
    <property type="term" value="F:protein serine/threonine phosphatase activity"/>
    <property type="evidence" value="ECO:0007669"/>
    <property type="project" value="UniProtKB-EC"/>
</dbReference>
<dbReference type="PANTHER" id="PTHR46377">
    <property type="entry name" value="DUAL SPECIFICITY PROTEIN PHOSPHATASE 19"/>
    <property type="match status" value="1"/>
</dbReference>
<keyword evidence="3" id="KW-0378">Hydrolase</keyword>
<feature type="domain" description="Tyrosine-protein phosphatase" evidence="6">
    <location>
        <begin position="70"/>
        <end position="210"/>
    </location>
</feature>
<gene>
    <name evidence="8" type="ORF">CHS0354_023234</name>
</gene>
<dbReference type="Proteomes" id="UP001195483">
    <property type="component" value="Unassembled WGS sequence"/>
</dbReference>
<dbReference type="EC" id="3.1.3.16" evidence="2"/>
<evidence type="ECO:0000256" key="1">
    <source>
        <dbReference type="ARBA" id="ARBA00009580"/>
    </source>
</evidence>
<dbReference type="SUPFAM" id="SSF52799">
    <property type="entry name" value="(Phosphotyrosine protein) phosphatases II"/>
    <property type="match status" value="1"/>
</dbReference>
<dbReference type="InterPro" id="IPR000387">
    <property type="entry name" value="Tyr_Pase_dom"/>
</dbReference>
<dbReference type="SMART" id="SM00404">
    <property type="entry name" value="PTPc_motif"/>
    <property type="match status" value="1"/>
</dbReference>
<evidence type="ECO:0000313" key="9">
    <source>
        <dbReference type="Proteomes" id="UP001195483"/>
    </source>
</evidence>
<keyword evidence="9" id="KW-1185">Reference proteome</keyword>
<dbReference type="InterPro" id="IPR020422">
    <property type="entry name" value="TYR_PHOSPHATASE_DUAL_dom"/>
</dbReference>
<sequence>MAEEKTDNKSPLLELVCGFNHAKLKKTQTRVTTIDGRITTYEKDSTGKLVVKEALPGSLGYVCDTRQDLQVGEVLPGLIMGSQDLALNVELLRKYQVTHILNIATFVSNLDPNQFRYLNINILDDPCVNIMQYFEQCFNFIEQGRNAGCALVHCNAGVSRSATIVIAYLMQSRGMKYLEAFRYLKEKRPAICPNEGFRTQLQQFEKQLASQTQNVER</sequence>
<name>A0AAE0SJ82_9BIVA</name>
<reference evidence="8" key="2">
    <citation type="journal article" date="2021" name="Genome Biol. Evol.">
        <title>Developing a high-quality reference genome for a parasitic bivalve with doubly uniparental inheritance (Bivalvia: Unionida).</title>
        <authorList>
            <person name="Smith C.H."/>
        </authorList>
    </citation>
    <scope>NUCLEOTIDE SEQUENCE</scope>
    <source>
        <strain evidence="8">CHS0354</strain>
        <tissue evidence="8">Mantle</tissue>
    </source>
</reference>
<dbReference type="GO" id="GO:0005737">
    <property type="term" value="C:cytoplasm"/>
    <property type="evidence" value="ECO:0007669"/>
    <property type="project" value="TreeGrafter"/>
</dbReference>
<organism evidence="8 9">
    <name type="scientific">Potamilus streckersoni</name>
    <dbReference type="NCBI Taxonomy" id="2493646"/>
    <lineage>
        <taxon>Eukaryota</taxon>
        <taxon>Metazoa</taxon>
        <taxon>Spiralia</taxon>
        <taxon>Lophotrochozoa</taxon>
        <taxon>Mollusca</taxon>
        <taxon>Bivalvia</taxon>
        <taxon>Autobranchia</taxon>
        <taxon>Heteroconchia</taxon>
        <taxon>Palaeoheterodonta</taxon>
        <taxon>Unionida</taxon>
        <taxon>Unionoidea</taxon>
        <taxon>Unionidae</taxon>
        <taxon>Ambleminae</taxon>
        <taxon>Lampsilini</taxon>
        <taxon>Potamilus</taxon>
    </lineage>
</organism>
<dbReference type="InterPro" id="IPR029021">
    <property type="entry name" value="Prot-tyrosine_phosphatase-like"/>
</dbReference>
<evidence type="ECO:0000259" key="7">
    <source>
        <dbReference type="PROSITE" id="PS50056"/>
    </source>
</evidence>
<evidence type="ECO:0000256" key="2">
    <source>
        <dbReference type="ARBA" id="ARBA00013081"/>
    </source>
</evidence>
<evidence type="ECO:0000256" key="5">
    <source>
        <dbReference type="ARBA" id="ARBA00048336"/>
    </source>
</evidence>
<dbReference type="AlphaFoldDB" id="A0AAE0SJ82"/>
<reference evidence="8" key="3">
    <citation type="submission" date="2023-05" db="EMBL/GenBank/DDBJ databases">
        <authorList>
            <person name="Smith C.H."/>
        </authorList>
    </citation>
    <scope>NUCLEOTIDE SEQUENCE</scope>
    <source>
        <strain evidence="8">CHS0354</strain>
        <tissue evidence="8">Mantle</tissue>
    </source>
</reference>
<evidence type="ECO:0000256" key="3">
    <source>
        <dbReference type="ARBA" id="ARBA00022801"/>
    </source>
</evidence>
<evidence type="ECO:0000256" key="4">
    <source>
        <dbReference type="ARBA" id="ARBA00022912"/>
    </source>
</evidence>
<keyword evidence="4" id="KW-0904">Protein phosphatase</keyword>
<feature type="domain" description="Tyrosine specific protein phosphatases" evidence="7">
    <location>
        <begin position="128"/>
        <end position="191"/>
    </location>
</feature>
<evidence type="ECO:0000259" key="6">
    <source>
        <dbReference type="PROSITE" id="PS50054"/>
    </source>
</evidence>
<dbReference type="PRINTS" id="PR01908">
    <property type="entry name" value="ADSPHPHTASE"/>
</dbReference>
<dbReference type="PROSITE" id="PS50056">
    <property type="entry name" value="TYR_PHOSPHATASE_2"/>
    <property type="match status" value="1"/>
</dbReference>
<dbReference type="PROSITE" id="PS00383">
    <property type="entry name" value="TYR_PHOSPHATASE_1"/>
    <property type="match status" value="1"/>
</dbReference>
<dbReference type="Pfam" id="PF00782">
    <property type="entry name" value="DSPc"/>
    <property type="match status" value="1"/>
</dbReference>
<dbReference type="FunFam" id="3.90.190.10:FF:000004">
    <property type="entry name" value="Protein phosphatase Slingshot homolog 2"/>
    <property type="match status" value="1"/>
</dbReference>
<dbReference type="SMART" id="SM00195">
    <property type="entry name" value="DSPc"/>
    <property type="match status" value="1"/>
</dbReference>
<dbReference type="Gene3D" id="3.90.190.10">
    <property type="entry name" value="Protein tyrosine phosphatase superfamily"/>
    <property type="match status" value="1"/>
</dbReference>
<accession>A0AAE0SJ82</accession>
<protein>
    <recommendedName>
        <fullName evidence="2">protein-serine/threonine phosphatase</fullName>
        <ecNumber evidence="2">3.1.3.16</ecNumber>
    </recommendedName>
</protein>
<dbReference type="CDD" id="cd14498">
    <property type="entry name" value="DSP"/>
    <property type="match status" value="1"/>
</dbReference>
<dbReference type="InterPro" id="IPR003595">
    <property type="entry name" value="Tyr_Pase_cat"/>
</dbReference>
<dbReference type="GO" id="GO:0008579">
    <property type="term" value="F:JUN kinase phosphatase activity"/>
    <property type="evidence" value="ECO:0007669"/>
    <property type="project" value="TreeGrafter"/>
</dbReference>
<dbReference type="InterPro" id="IPR016130">
    <property type="entry name" value="Tyr_Pase_AS"/>
</dbReference>
<comment type="caution">
    <text evidence="8">The sequence shown here is derived from an EMBL/GenBank/DDBJ whole genome shotgun (WGS) entry which is preliminary data.</text>
</comment>
<comment type="catalytic activity">
    <reaction evidence="5">
        <text>O-phospho-L-threonyl-[protein] + H2O = L-threonyl-[protein] + phosphate</text>
        <dbReference type="Rhea" id="RHEA:47004"/>
        <dbReference type="Rhea" id="RHEA-COMP:11060"/>
        <dbReference type="Rhea" id="RHEA-COMP:11605"/>
        <dbReference type="ChEBI" id="CHEBI:15377"/>
        <dbReference type="ChEBI" id="CHEBI:30013"/>
        <dbReference type="ChEBI" id="CHEBI:43474"/>
        <dbReference type="ChEBI" id="CHEBI:61977"/>
        <dbReference type="EC" id="3.1.3.16"/>
    </reaction>
</comment>
<reference evidence="8" key="1">
    <citation type="journal article" date="2021" name="Genome Biol. Evol.">
        <title>A High-Quality Reference Genome for a Parasitic Bivalve with Doubly Uniparental Inheritance (Bivalvia: Unionida).</title>
        <authorList>
            <person name="Smith C.H."/>
        </authorList>
    </citation>
    <scope>NUCLEOTIDE SEQUENCE</scope>
    <source>
        <strain evidence="8">CHS0354</strain>
    </source>
</reference>
<dbReference type="InterPro" id="IPR000340">
    <property type="entry name" value="Dual-sp_phosphatase_cat-dom"/>
</dbReference>
<proteinExistence type="inferred from homology"/>
<dbReference type="PROSITE" id="PS50054">
    <property type="entry name" value="TYR_PHOSPHATASE_DUAL"/>
    <property type="match status" value="1"/>
</dbReference>
<evidence type="ECO:0000313" key="8">
    <source>
        <dbReference type="EMBL" id="KAK3593002.1"/>
    </source>
</evidence>